<comment type="caution">
    <text evidence="1">The sequence shown here is derived from an EMBL/GenBank/DDBJ whole genome shotgun (WGS) entry which is preliminary data.</text>
</comment>
<dbReference type="Proteomes" id="UP001164286">
    <property type="component" value="Unassembled WGS sequence"/>
</dbReference>
<gene>
    <name evidence="1" type="ORF">MKK02DRAFT_41418</name>
</gene>
<organism evidence="1 2">
    <name type="scientific">Dioszegia hungarica</name>
    <dbReference type="NCBI Taxonomy" id="4972"/>
    <lineage>
        <taxon>Eukaryota</taxon>
        <taxon>Fungi</taxon>
        <taxon>Dikarya</taxon>
        <taxon>Basidiomycota</taxon>
        <taxon>Agaricomycotina</taxon>
        <taxon>Tremellomycetes</taxon>
        <taxon>Tremellales</taxon>
        <taxon>Bulleribasidiaceae</taxon>
        <taxon>Dioszegia</taxon>
    </lineage>
</organism>
<accession>A0AA38GZK7</accession>
<sequence>MSTAPLTASAFEAARSRMSSLLRNCPNDPFCGSGSNPTLYPPYEKGVKIAKKAFIEAMKPIYHAQFRTDGMSEEDYVTQLASQTDLIKTLTMDAANKLSTMVAHNQVMDLALKVWSNGLEDMSDADKDVLGTVMRETSGCLGQSTGTMHTYMKELHTFLKTQTQQPDHPHDMRTAQDQGLVQAILGVPNSIAVARLLFGDESELETPVDVAKGMSAYDKECTRLLQRQSKLYKGRANDMLSLHYLSDLLQDGNEQHQVAKGFLDRFKAFEAGILESVKDAGLTHEEAVEYLTTTYAHSDGWKATSAAGSATAAADLASKRAALELEYAPILTIMLGCKEWHERGPQETVTLAEMLEYAQTPECLVSLGYDVPMPMDTED</sequence>
<dbReference type="AlphaFoldDB" id="A0AA38GZK7"/>
<dbReference type="RefSeq" id="XP_052941565.1">
    <property type="nucleotide sequence ID" value="XM_053091558.1"/>
</dbReference>
<dbReference type="EMBL" id="JAKWFO010000016">
    <property type="protein sequence ID" value="KAI9631788.1"/>
    <property type="molecule type" value="Genomic_DNA"/>
</dbReference>
<proteinExistence type="predicted"/>
<name>A0AA38GZK7_9TREE</name>
<evidence type="ECO:0000313" key="2">
    <source>
        <dbReference type="Proteomes" id="UP001164286"/>
    </source>
</evidence>
<evidence type="ECO:0000313" key="1">
    <source>
        <dbReference type="EMBL" id="KAI9631788.1"/>
    </source>
</evidence>
<dbReference type="GeneID" id="77730763"/>
<keyword evidence="2" id="KW-1185">Reference proteome</keyword>
<protein>
    <submittedName>
        <fullName evidence="1">Uncharacterized protein</fullName>
    </submittedName>
</protein>
<reference evidence="1" key="1">
    <citation type="journal article" date="2022" name="G3 (Bethesda)">
        <title>High quality genome of the basidiomycete yeast Dioszegia hungarica PDD-24b-2 isolated from cloud water.</title>
        <authorList>
            <person name="Jarrige D."/>
            <person name="Haridas S."/>
            <person name="Bleykasten-Grosshans C."/>
            <person name="Joly M."/>
            <person name="Nadalig T."/>
            <person name="Sancelme M."/>
            <person name="Vuilleumier S."/>
            <person name="Grigoriev I.V."/>
            <person name="Amato P."/>
            <person name="Bringel F."/>
        </authorList>
    </citation>
    <scope>NUCLEOTIDE SEQUENCE</scope>
    <source>
        <strain evidence="1">PDD-24b-2</strain>
    </source>
</reference>